<evidence type="ECO:0000256" key="1">
    <source>
        <dbReference type="ARBA" id="ARBA00004651"/>
    </source>
</evidence>
<dbReference type="Gene3D" id="3.30.70.3040">
    <property type="match status" value="1"/>
</dbReference>
<gene>
    <name evidence="14" type="ORF">A2731_02850</name>
</gene>
<keyword evidence="9 10" id="KW-0131">Cell cycle</keyword>
<dbReference type="Pfam" id="PF02687">
    <property type="entry name" value="FtsX"/>
    <property type="match status" value="1"/>
</dbReference>
<evidence type="ECO:0000256" key="5">
    <source>
        <dbReference type="ARBA" id="ARBA00022618"/>
    </source>
</evidence>
<evidence type="ECO:0000256" key="9">
    <source>
        <dbReference type="ARBA" id="ARBA00023306"/>
    </source>
</evidence>
<keyword evidence="5 10" id="KW-0132">Cell division</keyword>
<protein>
    <recommendedName>
        <fullName evidence="3 10">Cell division protein FtsX</fullName>
    </recommendedName>
</protein>
<evidence type="ECO:0000313" key="14">
    <source>
        <dbReference type="EMBL" id="OGY44109.1"/>
    </source>
</evidence>
<dbReference type="Proteomes" id="UP000176241">
    <property type="component" value="Unassembled WGS sequence"/>
</dbReference>
<name>A0A1G1XVK6_9BACT</name>
<feature type="transmembrane region" description="Helical" evidence="11">
    <location>
        <begin position="232"/>
        <end position="256"/>
    </location>
</feature>
<keyword evidence="8 10" id="KW-0472">Membrane</keyword>
<feature type="transmembrane region" description="Helical" evidence="11">
    <location>
        <begin position="276"/>
        <end position="299"/>
    </location>
</feature>
<organism evidence="14 15">
    <name type="scientific">Candidatus Buchananbacteria bacterium RIFCSPHIGHO2_01_FULL_39_8</name>
    <dbReference type="NCBI Taxonomy" id="1797533"/>
    <lineage>
        <taxon>Bacteria</taxon>
        <taxon>Candidatus Buchananiibacteriota</taxon>
    </lineage>
</organism>
<feature type="domain" description="ABC3 transporter permease C-terminal" evidence="12">
    <location>
        <begin position="182"/>
        <end position="302"/>
    </location>
</feature>
<comment type="similarity">
    <text evidence="2 10">Belongs to the ABC-4 integral membrane protein family. FtsX subfamily.</text>
</comment>
<dbReference type="Pfam" id="PF18075">
    <property type="entry name" value="FtsX_ECD"/>
    <property type="match status" value="1"/>
</dbReference>
<evidence type="ECO:0000256" key="2">
    <source>
        <dbReference type="ARBA" id="ARBA00007379"/>
    </source>
</evidence>
<dbReference type="InterPro" id="IPR040690">
    <property type="entry name" value="FtsX_ECD"/>
</dbReference>
<evidence type="ECO:0000256" key="11">
    <source>
        <dbReference type="SAM" id="Phobius"/>
    </source>
</evidence>
<reference evidence="14 15" key="1">
    <citation type="journal article" date="2016" name="Nat. Commun.">
        <title>Thousands of microbial genomes shed light on interconnected biogeochemical processes in an aquifer system.</title>
        <authorList>
            <person name="Anantharaman K."/>
            <person name="Brown C.T."/>
            <person name="Hug L.A."/>
            <person name="Sharon I."/>
            <person name="Castelle C.J."/>
            <person name="Probst A.J."/>
            <person name="Thomas B.C."/>
            <person name="Singh A."/>
            <person name="Wilkins M.J."/>
            <person name="Karaoz U."/>
            <person name="Brodie E.L."/>
            <person name="Williams K.H."/>
            <person name="Hubbard S.S."/>
            <person name="Banfield J.F."/>
        </authorList>
    </citation>
    <scope>NUCLEOTIDE SEQUENCE [LARGE SCALE GENOMIC DNA]</scope>
</reference>
<evidence type="ECO:0000256" key="8">
    <source>
        <dbReference type="ARBA" id="ARBA00023136"/>
    </source>
</evidence>
<evidence type="ECO:0000256" key="6">
    <source>
        <dbReference type="ARBA" id="ARBA00022692"/>
    </source>
</evidence>
<keyword evidence="6 11" id="KW-0812">Transmembrane</keyword>
<evidence type="ECO:0000259" key="13">
    <source>
        <dbReference type="Pfam" id="PF18075"/>
    </source>
</evidence>
<keyword evidence="4 10" id="KW-1003">Cell membrane</keyword>
<evidence type="ECO:0000313" key="15">
    <source>
        <dbReference type="Proteomes" id="UP000176241"/>
    </source>
</evidence>
<evidence type="ECO:0000256" key="7">
    <source>
        <dbReference type="ARBA" id="ARBA00022989"/>
    </source>
</evidence>
<dbReference type="EMBL" id="MHIC01000034">
    <property type="protein sequence ID" value="OGY44109.1"/>
    <property type="molecule type" value="Genomic_DNA"/>
</dbReference>
<accession>A0A1G1XVK6</accession>
<dbReference type="InterPro" id="IPR003838">
    <property type="entry name" value="ABC3_permease_C"/>
</dbReference>
<evidence type="ECO:0000259" key="12">
    <source>
        <dbReference type="Pfam" id="PF02687"/>
    </source>
</evidence>
<sequence length="305" mass="35442">MSLNSIYQIIIFAWQSFWRNIWLSIVTITIITLAVLSINFLIVLNIITDTATNLVKEKIDFSIYFRQDATENQVLEVQTYLSSLAQVKEIKYTSQQEALQKFREKHQQDSPIIESLEELDQNPLGATLVVTAKEIEDYPEIIEVLNNSKYNDLILDKNFDDHKVYINKIRKISENINRIGLLASGIFIFIALLIVINTVRVAIYTHRREIGIMKLVGATNWFIRSPFLLESVLYSIIACALAIGIIYPLLNFIQPYLNNFFLTDDFNILEYFNKNFWQIFGLEVLIIILLNIFSSSIAIRRYLRV</sequence>
<dbReference type="PANTHER" id="PTHR47755">
    <property type="entry name" value="CELL DIVISION PROTEIN FTSX"/>
    <property type="match status" value="1"/>
</dbReference>
<comment type="caution">
    <text evidence="14">The sequence shown here is derived from an EMBL/GenBank/DDBJ whole genome shotgun (WGS) entry which is preliminary data.</text>
</comment>
<feature type="domain" description="FtsX extracellular" evidence="13">
    <location>
        <begin position="61"/>
        <end position="147"/>
    </location>
</feature>
<dbReference type="STRING" id="1797533.A2731_02850"/>
<dbReference type="PIRSF" id="PIRSF003097">
    <property type="entry name" value="FtsX"/>
    <property type="match status" value="1"/>
</dbReference>
<dbReference type="GO" id="GO:0005886">
    <property type="term" value="C:plasma membrane"/>
    <property type="evidence" value="ECO:0007669"/>
    <property type="project" value="UniProtKB-SubCell"/>
</dbReference>
<proteinExistence type="inferred from homology"/>
<evidence type="ECO:0000256" key="4">
    <source>
        <dbReference type="ARBA" id="ARBA00022475"/>
    </source>
</evidence>
<comment type="subcellular location">
    <subcellularLocation>
        <location evidence="1">Cell membrane</location>
        <topology evidence="1">Multi-pass membrane protein</topology>
    </subcellularLocation>
</comment>
<evidence type="ECO:0000256" key="10">
    <source>
        <dbReference type="PIRNR" id="PIRNR003097"/>
    </source>
</evidence>
<feature type="transmembrane region" description="Helical" evidence="11">
    <location>
        <begin position="179"/>
        <end position="203"/>
    </location>
</feature>
<keyword evidence="7 11" id="KW-1133">Transmembrane helix</keyword>
<feature type="transmembrane region" description="Helical" evidence="11">
    <location>
        <begin position="21"/>
        <end position="47"/>
    </location>
</feature>
<evidence type="ECO:0000256" key="3">
    <source>
        <dbReference type="ARBA" id="ARBA00021907"/>
    </source>
</evidence>
<dbReference type="InterPro" id="IPR004513">
    <property type="entry name" value="FtsX"/>
</dbReference>
<dbReference type="AlphaFoldDB" id="A0A1G1XVK6"/>
<dbReference type="PANTHER" id="PTHR47755:SF1">
    <property type="entry name" value="CELL DIVISION PROTEIN FTSX"/>
    <property type="match status" value="1"/>
</dbReference>
<dbReference type="GO" id="GO:0051301">
    <property type="term" value="P:cell division"/>
    <property type="evidence" value="ECO:0007669"/>
    <property type="project" value="UniProtKB-KW"/>
</dbReference>